<evidence type="ECO:0000313" key="1">
    <source>
        <dbReference type="EMBL" id="KAK7463143.1"/>
    </source>
</evidence>
<keyword evidence="2" id="KW-1185">Reference proteome</keyword>
<dbReference type="AlphaFoldDB" id="A0ABD0J745"/>
<accession>A0ABD0J745</accession>
<sequence length="156" mass="17613">MTRLKDEPDSDLPTQDQAKEFYAKYEPRDILGNFASFEHVPCPMVKTVMGESEDSLDYQWKQQHDDEMPHKLCATHSVTLPASEAAVGSKPTSVCTFPYLTIPVCPPLREGDQAAMQGLFFVELFQQFDHSCPIQRVFAVLGSRQCQRIGTKPWSS</sequence>
<organism evidence="1 2">
    <name type="scientific">Batillaria attramentaria</name>
    <dbReference type="NCBI Taxonomy" id="370345"/>
    <lineage>
        <taxon>Eukaryota</taxon>
        <taxon>Metazoa</taxon>
        <taxon>Spiralia</taxon>
        <taxon>Lophotrochozoa</taxon>
        <taxon>Mollusca</taxon>
        <taxon>Gastropoda</taxon>
        <taxon>Caenogastropoda</taxon>
        <taxon>Sorbeoconcha</taxon>
        <taxon>Cerithioidea</taxon>
        <taxon>Batillariidae</taxon>
        <taxon>Batillaria</taxon>
    </lineage>
</organism>
<name>A0ABD0J745_9CAEN</name>
<reference evidence="1 2" key="1">
    <citation type="journal article" date="2023" name="Sci. Data">
        <title>Genome assembly of the Korean intertidal mud-creeper Batillaria attramentaria.</title>
        <authorList>
            <person name="Patra A.K."/>
            <person name="Ho P.T."/>
            <person name="Jun S."/>
            <person name="Lee S.J."/>
            <person name="Kim Y."/>
            <person name="Won Y.J."/>
        </authorList>
    </citation>
    <scope>NUCLEOTIDE SEQUENCE [LARGE SCALE GENOMIC DNA]</scope>
    <source>
        <strain evidence="1">Wonlab-2016</strain>
    </source>
</reference>
<gene>
    <name evidence="1" type="ORF">BaRGS_00038288</name>
</gene>
<dbReference type="Proteomes" id="UP001519460">
    <property type="component" value="Unassembled WGS sequence"/>
</dbReference>
<protein>
    <submittedName>
        <fullName evidence="1">Uncharacterized protein</fullName>
    </submittedName>
</protein>
<proteinExistence type="predicted"/>
<comment type="caution">
    <text evidence="1">The sequence shown here is derived from an EMBL/GenBank/DDBJ whole genome shotgun (WGS) entry which is preliminary data.</text>
</comment>
<dbReference type="EMBL" id="JACVVK020000610">
    <property type="protein sequence ID" value="KAK7463143.1"/>
    <property type="molecule type" value="Genomic_DNA"/>
</dbReference>
<evidence type="ECO:0000313" key="2">
    <source>
        <dbReference type="Proteomes" id="UP001519460"/>
    </source>
</evidence>